<evidence type="ECO:0000313" key="1">
    <source>
        <dbReference type="EMBL" id="EFU66931.1"/>
    </source>
</evidence>
<name>E6L009_9PAST</name>
<dbReference type="EMBL" id="AEPS01000013">
    <property type="protein sequence ID" value="EFU66931.1"/>
    <property type="molecule type" value="Genomic_DNA"/>
</dbReference>
<dbReference type="Proteomes" id="UP000032871">
    <property type="component" value="Unassembled WGS sequence"/>
</dbReference>
<keyword evidence="2" id="KW-1185">Reference proteome</keyword>
<organism evidence="1 2">
    <name type="scientific">Aggregatibacter segnis ATCC 33393</name>
    <dbReference type="NCBI Taxonomy" id="888057"/>
    <lineage>
        <taxon>Bacteria</taxon>
        <taxon>Pseudomonadati</taxon>
        <taxon>Pseudomonadota</taxon>
        <taxon>Gammaproteobacteria</taxon>
        <taxon>Pasteurellales</taxon>
        <taxon>Pasteurellaceae</taxon>
        <taxon>Aggregatibacter</taxon>
    </lineage>
</organism>
<reference evidence="1 2" key="1">
    <citation type="submission" date="2010-12" db="EMBL/GenBank/DDBJ databases">
        <authorList>
            <person name="Muzny D."/>
            <person name="Qin X."/>
            <person name="Deng J."/>
            <person name="Jiang H."/>
            <person name="Liu Y."/>
            <person name="Qu J."/>
            <person name="Song X.-Z."/>
            <person name="Zhang L."/>
            <person name="Thornton R."/>
            <person name="Coyle M."/>
            <person name="Francisco L."/>
            <person name="Jackson L."/>
            <person name="Javaid M."/>
            <person name="Korchina V."/>
            <person name="Kovar C."/>
            <person name="Mata R."/>
            <person name="Mathew T."/>
            <person name="Ngo R."/>
            <person name="Nguyen L."/>
            <person name="Nguyen N."/>
            <person name="Okwuonu G."/>
            <person name="Ongeri F."/>
            <person name="Pham C."/>
            <person name="Simmons D."/>
            <person name="Wilczek-Boney K."/>
            <person name="Hale W."/>
            <person name="Jakkamsetti A."/>
            <person name="Pham P."/>
            <person name="Ruth R."/>
            <person name="San Lucas F."/>
            <person name="Warren J."/>
            <person name="Zhang J."/>
            <person name="Zhao Z."/>
            <person name="Zhou C."/>
            <person name="Zhu D."/>
            <person name="Lee S."/>
            <person name="Bess C."/>
            <person name="Blankenburg K."/>
            <person name="Forbes L."/>
            <person name="Fu Q."/>
            <person name="Gubbala S."/>
            <person name="Hirani K."/>
            <person name="Jayaseelan J.C."/>
            <person name="Lara F."/>
            <person name="Munidasa M."/>
            <person name="Palculict T."/>
            <person name="Patil S."/>
            <person name="Pu L.-L."/>
            <person name="Saada N."/>
            <person name="Tang L."/>
            <person name="Weissenberger G."/>
            <person name="Zhu Y."/>
            <person name="Hemphill L."/>
            <person name="Shang Y."/>
            <person name="Youmans B."/>
            <person name="Ayvaz T."/>
            <person name="Ross M."/>
            <person name="Santibanez J."/>
            <person name="Aqrawi P."/>
            <person name="Gross S."/>
            <person name="Joshi V."/>
            <person name="Fowler G."/>
            <person name="Nazareth L."/>
            <person name="Reid J."/>
            <person name="Worley K."/>
            <person name="Petrosino J."/>
            <person name="Highlander S."/>
            <person name="Gibbs R."/>
        </authorList>
    </citation>
    <scope>NUCLEOTIDE SEQUENCE [LARGE SCALE GENOMIC DNA]</scope>
    <source>
        <strain evidence="1 2">ATCC 33393</strain>
    </source>
</reference>
<dbReference type="AlphaFoldDB" id="E6L009"/>
<proteinExistence type="predicted"/>
<comment type="caution">
    <text evidence="1">The sequence shown here is derived from an EMBL/GenBank/DDBJ whole genome shotgun (WGS) entry which is preliminary data.</text>
</comment>
<evidence type="ECO:0000313" key="2">
    <source>
        <dbReference type="Proteomes" id="UP000032871"/>
    </source>
</evidence>
<accession>E6L009</accession>
<gene>
    <name evidence="1" type="ORF">HMPREF9064_1741</name>
</gene>
<dbReference type="HOGENOM" id="CLU_2327630_0_0_6"/>
<protein>
    <submittedName>
        <fullName evidence="1">Uncharacterized protein</fullName>
    </submittedName>
</protein>
<sequence>MKLFKNRLGFNPFGTGRGLSTTSIMAMNFIRCFNPFGTGRGLSTIQVSYIHQISFVLIPLEQGGVFRLRGWFGALMDKAWEDRFPTFPLMRKVRYGFD</sequence>